<proteinExistence type="predicted"/>
<dbReference type="OrthoDB" id="7461356at2759"/>
<name>A0A9N8PZQ2_CHRIL</name>
<gene>
    <name evidence="1" type="ORF">CINC_LOCUS4557</name>
</gene>
<dbReference type="Proteomes" id="UP001154114">
    <property type="component" value="Chromosome 18"/>
</dbReference>
<keyword evidence="2" id="KW-1185">Reference proteome</keyword>
<dbReference type="EMBL" id="LR824021">
    <property type="protein sequence ID" value="CAD0202902.1"/>
    <property type="molecule type" value="Genomic_DNA"/>
</dbReference>
<evidence type="ECO:0000313" key="1">
    <source>
        <dbReference type="EMBL" id="CAD0202902.1"/>
    </source>
</evidence>
<evidence type="ECO:0000313" key="2">
    <source>
        <dbReference type="Proteomes" id="UP001154114"/>
    </source>
</evidence>
<dbReference type="AlphaFoldDB" id="A0A9N8PZQ2"/>
<accession>A0A9N8PZQ2</accession>
<reference evidence="1" key="1">
    <citation type="submission" date="2021-12" db="EMBL/GenBank/DDBJ databases">
        <authorList>
            <person name="King R."/>
        </authorList>
    </citation>
    <scope>NUCLEOTIDE SEQUENCE</scope>
</reference>
<organism evidence="1 2">
    <name type="scientific">Chrysodeixis includens</name>
    <name type="common">Soybean looper</name>
    <name type="synonym">Pseudoplusia includens</name>
    <dbReference type="NCBI Taxonomy" id="689277"/>
    <lineage>
        <taxon>Eukaryota</taxon>
        <taxon>Metazoa</taxon>
        <taxon>Ecdysozoa</taxon>
        <taxon>Arthropoda</taxon>
        <taxon>Hexapoda</taxon>
        <taxon>Insecta</taxon>
        <taxon>Pterygota</taxon>
        <taxon>Neoptera</taxon>
        <taxon>Endopterygota</taxon>
        <taxon>Lepidoptera</taxon>
        <taxon>Glossata</taxon>
        <taxon>Ditrysia</taxon>
        <taxon>Noctuoidea</taxon>
        <taxon>Noctuidae</taxon>
        <taxon>Plusiinae</taxon>
        <taxon>Chrysodeixis</taxon>
    </lineage>
</organism>
<sequence>MSGFLNGGKAHIITPSCSIASELNILWLLHRTSWKSARNCSTVDKPVACVILMMIRVACLLVLTARALAAPAPPAPRPAPPGPSILHYEWRPENLRMRTLFKVKRSAPQPPQHDNRKLFLVKSPCRTDKCAHTQLYEFDLFRVEPSVNGKGVYY</sequence>
<protein>
    <submittedName>
        <fullName evidence="1">Uncharacterized protein</fullName>
    </submittedName>
</protein>